<name>A0A4S4DFL1_CAMSN</name>
<dbReference type="PANTHER" id="PTHR12415:SF3">
    <property type="entry name" value="OS04G0403400 PROTEIN"/>
    <property type="match status" value="1"/>
</dbReference>
<dbReference type="SUPFAM" id="SSF56024">
    <property type="entry name" value="Phospholipase D/nuclease"/>
    <property type="match status" value="2"/>
</dbReference>
<dbReference type="Proteomes" id="UP000306102">
    <property type="component" value="Unassembled WGS sequence"/>
</dbReference>
<evidence type="ECO:0000256" key="1">
    <source>
        <dbReference type="SAM" id="MobiDB-lite"/>
    </source>
</evidence>
<feature type="compositionally biased region" description="Acidic residues" evidence="1">
    <location>
        <begin position="452"/>
        <end position="465"/>
    </location>
</feature>
<evidence type="ECO:0000313" key="4">
    <source>
        <dbReference type="Proteomes" id="UP000306102"/>
    </source>
</evidence>
<dbReference type="EMBL" id="SDRB02011402">
    <property type="protein sequence ID" value="THG01521.1"/>
    <property type="molecule type" value="Genomic_DNA"/>
</dbReference>
<keyword evidence="2" id="KW-0472">Membrane</keyword>
<dbReference type="GO" id="GO:0008081">
    <property type="term" value="F:phosphoric diester hydrolase activity"/>
    <property type="evidence" value="ECO:0007669"/>
    <property type="project" value="InterPro"/>
</dbReference>
<dbReference type="AlphaFoldDB" id="A0A4S4DFL1"/>
<sequence>MTLRGQLVGHLVASVPRIHSRRAPCILEPMYFLPWNSVTNTIWWQDFPHTRKSDCLSLFTQLSVGDINQYSKSNFAAQLGGFMAFLVADVPSQAHWILELTKYDFKGAVGRLVASVPGIHSRRAPCILEPMYFLPANEVPATFPEVNDRSPLTSLTLTKFSGHLYPPLVAIKRSLIFWLAFTSLFLIVCFVRGPVFSDISKVVQFEHVSAICLLVASIQRSTGLWRLQEHDSNNFLLKLVSNRMNRIVNRSIIITMVEATSSSSTGLVTAQFLAVFLAASGKTSVQFSESDESDPDKTWQRLRNISVLHDAIPYSNNRVNHPMHVKSKKDVSSFGWVYSGTYNFSAAAWGRPISNSLTTKAVGAVKTNSVLGLGLHVCNYELGIVFIVPPSDANGSPNHKSRSLDDIILPFVVPAPKYRPSDTPATKQAIREAVAEWEREISLKAVASGELMEEEIPDEEEEVLEATDYVAKE</sequence>
<dbReference type="Pfam" id="PF06087">
    <property type="entry name" value="Tyr-DNA_phospho"/>
    <property type="match status" value="1"/>
</dbReference>
<gene>
    <name evidence="3" type="ORF">TEA_020777</name>
</gene>
<comment type="caution">
    <text evidence="3">The sequence shown here is derived from an EMBL/GenBank/DDBJ whole genome shotgun (WGS) entry which is preliminary data.</text>
</comment>
<keyword evidence="4" id="KW-1185">Reference proteome</keyword>
<proteinExistence type="predicted"/>
<dbReference type="InterPro" id="IPR010347">
    <property type="entry name" value="Tdp1"/>
</dbReference>
<evidence type="ECO:0000256" key="2">
    <source>
        <dbReference type="SAM" id="Phobius"/>
    </source>
</evidence>
<reference evidence="3 4" key="1">
    <citation type="journal article" date="2018" name="Proc. Natl. Acad. Sci. U.S.A.">
        <title>Draft genome sequence of Camellia sinensis var. sinensis provides insights into the evolution of the tea genome and tea quality.</title>
        <authorList>
            <person name="Wei C."/>
            <person name="Yang H."/>
            <person name="Wang S."/>
            <person name="Zhao J."/>
            <person name="Liu C."/>
            <person name="Gao L."/>
            <person name="Xia E."/>
            <person name="Lu Y."/>
            <person name="Tai Y."/>
            <person name="She G."/>
            <person name="Sun J."/>
            <person name="Cao H."/>
            <person name="Tong W."/>
            <person name="Gao Q."/>
            <person name="Li Y."/>
            <person name="Deng W."/>
            <person name="Jiang X."/>
            <person name="Wang W."/>
            <person name="Chen Q."/>
            <person name="Zhang S."/>
            <person name="Li H."/>
            <person name="Wu J."/>
            <person name="Wang P."/>
            <person name="Li P."/>
            <person name="Shi C."/>
            <person name="Zheng F."/>
            <person name="Jian J."/>
            <person name="Huang B."/>
            <person name="Shan D."/>
            <person name="Shi M."/>
            <person name="Fang C."/>
            <person name="Yue Y."/>
            <person name="Li F."/>
            <person name="Li D."/>
            <person name="Wei S."/>
            <person name="Han B."/>
            <person name="Jiang C."/>
            <person name="Yin Y."/>
            <person name="Xia T."/>
            <person name="Zhang Z."/>
            <person name="Bennetzen J.L."/>
            <person name="Zhao S."/>
            <person name="Wan X."/>
        </authorList>
    </citation>
    <scope>NUCLEOTIDE SEQUENCE [LARGE SCALE GENOMIC DNA]</scope>
    <source>
        <strain evidence="4">cv. Shuchazao</strain>
        <tissue evidence="3">Leaf</tissue>
    </source>
</reference>
<feature type="transmembrane region" description="Helical" evidence="2">
    <location>
        <begin position="175"/>
        <end position="195"/>
    </location>
</feature>
<accession>A0A4S4DFL1</accession>
<protein>
    <recommendedName>
        <fullName evidence="5">HIRAN domain-containing protein</fullName>
    </recommendedName>
</protein>
<evidence type="ECO:0000313" key="3">
    <source>
        <dbReference type="EMBL" id="THG01521.1"/>
    </source>
</evidence>
<evidence type="ECO:0008006" key="5">
    <source>
        <dbReference type="Google" id="ProtNLM"/>
    </source>
</evidence>
<dbReference type="PANTHER" id="PTHR12415">
    <property type="entry name" value="TYROSYL-DNA PHOSPHODIESTERASE 1"/>
    <property type="match status" value="1"/>
</dbReference>
<organism evidence="3 4">
    <name type="scientific">Camellia sinensis var. sinensis</name>
    <name type="common">China tea</name>
    <dbReference type="NCBI Taxonomy" id="542762"/>
    <lineage>
        <taxon>Eukaryota</taxon>
        <taxon>Viridiplantae</taxon>
        <taxon>Streptophyta</taxon>
        <taxon>Embryophyta</taxon>
        <taxon>Tracheophyta</taxon>
        <taxon>Spermatophyta</taxon>
        <taxon>Magnoliopsida</taxon>
        <taxon>eudicotyledons</taxon>
        <taxon>Gunneridae</taxon>
        <taxon>Pentapetalae</taxon>
        <taxon>asterids</taxon>
        <taxon>Ericales</taxon>
        <taxon>Theaceae</taxon>
        <taxon>Camellia</taxon>
    </lineage>
</organism>
<keyword evidence="2" id="KW-1133">Transmembrane helix</keyword>
<dbReference type="STRING" id="542762.A0A4S4DFL1"/>
<keyword evidence="2" id="KW-0812">Transmembrane</keyword>
<dbReference type="GO" id="GO:0006281">
    <property type="term" value="P:DNA repair"/>
    <property type="evidence" value="ECO:0007669"/>
    <property type="project" value="InterPro"/>
</dbReference>
<dbReference type="Gene3D" id="3.30.870.10">
    <property type="entry name" value="Endonuclease Chain A"/>
    <property type="match status" value="2"/>
</dbReference>
<dbReference type="GO" id="GO:0005634">
    <property type="term" value="C:nucleus"/>
    <property type="evidence" value="ECO:0007669"/>
    <property type="project" value="InterPro"/>
</dbReference>
<feature type="region of interest" description="Disordered" evidence="1">
    <location>
        <begin position="452"/>
        <end position="473"/>
    </location>
</feature>